<feature type="region of interest" description="Disordered" evidence="1">
    <location>
        <begin position="176"/>
        <end position="196"/>
    </location>
</feature>
<dbReference type="InterPro" id="IPR023407">
    <property type="entry name" value="Ribosomal_eS27_Zn-bd_dom_sf"/>
</dbReference>
<evidence type="ECO:0000313" key="2">
    <source>
        <dbReference type="EMBL" id="CAJ1376546.1"/>
    </source>
</evidence>
<feature type="compositionally biased region" description="Basic and acidic residues" evidence="1">
    <location>
        <begin position="222"/>
        <end position="236"/>
    </location>
</feature>
<organism evidence="2 3">
    <name type="scientific">Effrenium voratum</name>
    <dbReference type="NCBI Taxonomy" id="2562239"/>
    <lineage>
        <taxon>Eukaryota</taxon>
        <taxon>Sar</taxon>
        <taxon>Alveolata</taxon>
        <taxon>Dinophyceae</taxon>
        <taxon>Suessiales</taxon>
        <taxon>Symbiodiniaceae</taxon>
        <taxon>Effrenium</taxon>
    </lineage>
</organism>
<dbReference type="Gene3D" id="2.20.25.100">
    <property type="entry name" value="Zn-binding ribosomal proteins"/>
    <property type="match status" value="1"/>
</dbReference>
<feature type="region of interest" description="Disordered" evidence="1">
    <location>
        <begin position="222"/>
        <end position="253"/>
    </location>
</feature>
<sequence>MKISLRLSVIHDRHSIAEDGGATKKFVLGAWPRSPKAPILSAQEEASLGDARSGGLAVVSLEESQVAAVQEEVAAAVLTHAQLLAAKLPAKASATTLLVAPRCEVLRRFEDYLAVCGWLEDAFEELDLNGKVQLATFHPEFRFEEAGEDAADFVGRSPFPAFHLLREEEVSAALAKGLQGQGDEESEPEAVGRRVSERNARFLRQRGIEKCLRDLRPKHSKMDIDLLHPDSKEEKAKHKLKRMIQSPNSSSDK</sequence>
<proteinExistence type="predicted"/>
<reference evidence="2" key="1">
    <citation type="submission" date="2023-08" db="EMBL/GenBank/DDBJ databases">
        <authorList>
            <person name="Chen Y."/>
            <person name="Shah S."/>
            <person name="Dougan E. K."/>
            <person name="Thang M."/>
            <person name="Chan C."/>
        </authorList>
    </citation>
    <scope>NUCLEOTIDE SEQUENCE</scope>
</reference>
<dbReference type="InterPro" id="IPR009858">
    <property type="entry name" value="DUF1415"/>
</dbReference>
<name>A0AA36MLN5_9DINO</name>
<gene>
    <name evidence="2" type="ORF">EVOR1521_LOCUS5587</name>
</gene>
<keyword evidence="3" id="KW-1185">Reference proteome</keyword>
<dbReference type="AlphaFoldDB" id="A0AA36MLN5"/>
<evidence type="ECO:0000256" key="1">
    <source>
        <dbReference type="SAM" id="MobiDB-lite"/>
    </source>
</evidence>
<comment type="caution">
    <text evidence="2">The sequence shown here is derived from an EMBL/GenBank/DDBJ whole genome shotgun (WGS) entry which is preliminary data.</text>
</comment>
<evidence type="ECO:0000313" key="3">
    <source>
        <dbReference type="Proteomes" id="UP001178507"/>
    </source>
</evidence>
<dbReference type="Pfam" id="PF07209">
    <property type="entry name" value="DUF1415"/>
    <property type="match status" value="1"/>
</dbReference>
<dbReference type="EMBL" id="CAUJNA010000402">
    <property type="protein sequence ID" value="CAJ1376546.1"/>
    <property type="molecule type" value="Genomic_DNA"/>
</dbReference>
<protein>
    <submittedName>
        <fullName evidence="2">Uncharacterized protein</fullName>
    </submittedName>
</protein>
<accession>A0AA36MLN5</accession>
<dbReference type="Proteomes" id="UP001178507">
    <property type="component" value="Unassembled WGS sequence"/>
</dbReference>